<comment type="cofactor">
    <cofactor evidence="2 5 6">
        <name>pyridoxal 5'-phosphate</name>
        <dbReference type="ChEBI" id="CHEBI:597326"/>
    </cofactor>
</comment>
<dbReference type="EC" id="5.1.1.1" evidence="5"/>
<dbReference type="FunFam" id="3.20.20.10:FF:000002">
    <property type="entry name" value="Alanine racemase"/>
    <property type="match status" value="1"/>
</dbReference>
<evidence type="ECO:0000256" key="1">
    <source>
        <dbReference type="ARBA" id="ARBA00000316"/>
    </source>
</evidence>
<evidence type="ECO:0000313" key="9">
    <source>
        <dbReference type="EMBL" id="RJP25164.1"/>
    </source>
</evidence>
<dbReference type="InterPro" id="IPR011079">
    <property type="entry name" value="Ala_racemase_C"/>
</dbReference>
<dbReference type="PANTHER" id="PTHR30511:SF0">
    <property type="entry name" value="ALANINE RACEMASE, CATABOLIC-RELATED"/>
    <property type="match status" value="1"/>
</dbReference>
<feature type="domain" description="Alanine racemase C-terminal" evidence="8">
    <location>
        <begin position="244"/>
        <end position="372"/>
    </location>
</feature>
<dbReference type="PANTHER" id="PTHR30511">
    <property type="entry name" value="ALANINE RACEMASE"/>
    <property type="match status" value="1"/>
</dbReference>
<feature type="binding site" evidence="5 7">
    <location>
        <position position="136"/>
    </location>
    <ligand>
        <name>substrate</name>
    </ligand>
</feature>
<evidence type="ECO:0000256" key="7">
    <source>
        <dbReference type="PIRSR" id="PIRSR600821-52"/>
    </source>
</evidence>
<dbReference type="InterPro" id="IPR000821">
    <property type="entry name" value="Ala_racemase"/>
</dbReference>
<dbReference type="InterPro" id="IPR029066">
    <property type="entry name" value="PLP-binding_barrel"/>
</dbReference>
<dbReference type="GO" id="GO:0030170">
    <property type="term" value="F:pyridoxal phosphate binding"/>
    <property type="evidence" value="ECO:0007669"/>
    <property type="project" value="UniProtKB-UniRule"/>
</dbReference>
<evidence type="ECO:0000256" key="5">
    <source>
        <dbReference type="HAMAP-Rule" id="MF_01201"/>
    </source>
</evidence>
<dbReference type="Gene3D" id="2.40.37.10">
    <property type="entry name" value="Lyase, Ornithine Decarboxylase, Chain A, domain 1"/>
    <property type="match status" value="1"/>
</dbReference>
<dbReference type="InterPro" id="IPR001608">
    <property type="entry name" value="Ala_racemase_N"/>
</dbReference>
<dbReference type="HAMAP" id="MF_01201">
    <property type="entry name" value="Ala_racemase"/>
    <property type="match status" value="1"/>
</dbReference>
<dbReference type="Pfam" id="PF00842">
    <property type="entry name" value="Ala_racemase_C"/>
    <property type="match status" value="1"/>
</dbReference>
<dbReference type="PRINTS" id="PR00992">
    <property type="entry name" value="ALARACEMASE"/>
</dbReference>
<dbReference type="GO" id="GO:0005829">
    <property type="term" value="C:cytosol"/>
    <property type="evidence" value="ECO:0007669"/>
    <property type="project" value="TreeGrafter"/>
</dbReference>
<feature type="modified residue" description="N6-(pyridoxal phosphate)lysine" evidence="5 6">
    <location>
        <position position="38"/>
    </location>
</feature>
<dbReference type="NCBIfam" id="TIGR00492">
    <property type="entry name" value="alr"/>
    <property type="match status" value="1"/>
</dbReference>
<dbReference type="SUPFAM" id="SSF50621">
    <property type="entry name" value="Alanine racemase C-terminal domain-like"/>
    <property type="match status" value="1"/>
</dbReference>
<protein>
    <recommendedName>
        <fullName evidence="5">Alanine racemase</fullName>
        <ecNumber evidence="5">5.1.1.1</ecNumber>
    </recommendedName>
</protein>
<evidence type="ECO:0000256" key="4">
    <source>
        <dbReference type="ARBA" id="ARBA00023235"/>
    </source>
</evidence>
<dbReference type="Pfam" id="PF01168">
    <property type="entry name" value="Ala_racemase_N"/>
    <property type="match status" value="1"/>
</dbReference>
<keyword evidence="3 5" id="KW-0663">Pyridoxal phosphate</keyword>
<dbReference type="InterPro" id="IPR009006">
    <property type="entry name" value="Ala_racemase/Decarboxylase_C"/>
</dbReference>
<keyword evidence="4 5" id="KW-0413">Isomerase</keyword>
<evidence type="ECO:0000256" key="3">
    <source>
        <dbReference type="ARBA" id="ARBA00022898"/>
    </source>
</evidence>
<organism evidence="9 10">
    <name type="scientific">Abyssobacteria bacterium (strain SURF_5)</name>
    <dbReference type="NCBI Taxonomy" id="2093360"/>
    <lineage>
        <taxon>Bacteria</taxon>
        <taxon>Pseudomonadati</taxon>
        <taxon>Candidatus Hydrogenedentota</taxon>
        <taxon>Candidatus Abyssobacteria</taxon>
    </lineage>
</organism>
<evidence type="ECO:0000256" key="6">
    <source>
        <dbReference type="PIRSR" id="PIRSR600821-50"/>
    </source>
</evidence>
<dbReference type="InterPro" id="IPR020622">
    <property type="entry name" value="Ala_racemase_pyridoxalP-BS"/>
</dbReference>
<feature type="binding site" evidence="5 7">
    <location>
        <position position="313"/>
    </location>
    <ligand>
        <name>substrate</name>
    </ligand>
</feature>
<reference evidence="9 10" key="1">
    <citation type="journal article" date="2017" name="ISME J.">
        <title>Energy and carbon metabolisms in a deep terrestrial subsurface fluid microbial community.</title>
        <authorList>
            <person name="Momper L."/>
            <person name="Jungbluth S.P."/>
            <person name="Lee M.D."/>
            <person name="Amend J.P."/>
        </authorList>
    </citation>
    <scope>NUCLEOTIDE SEQUENCE [LARGE SCALE GENOMIC DNA]</scope>
    <source>
        <strain evidence="9">SURF_5</strain>
    </source>
</reference>
<name>A0A3A4PB23_ABYX5</name>
<comment type="function">
    <text evidence="5">Catalyzes the interconversion of L-alanine and D-alanine. May also act on other amino acids.</text>
</comment>
<accession>A0A3A4PB23</accession>
<comment type="catalytic activity">
    <reaction evidence="1 5">
        <text>L-alanine = D-alanine</text>
        <dbReference type="Rhea" id="RHEA:20249"/>
        <dbReference type="ChEBI" id="CHEBI:57416"/>
        <dbReference type="ChEBI" id="CHEBI:57972"/>
        <dbReference type="EC" id="5.1.1.1"/>
    </reaction>
</comment>
<dbReference type="AlphaFoldDB" id="A0A3A4PB23"/>
<dbReference type="EMBL" id="QZKU01000025">
    <property type="protein sequence ID" value="RJP25164.1"/>
    <property type="molecule type" value="Genomic_DNA"/>
</dbReference>
<dbReference type="CDD" id="cd00430">
    <property type="entry name" value="PLPDE_III_AR"/>
    <property type="match status" value="1"/>
</dbReference>
<comment type="caution">
    <text evidence="9">The sequence shown here is derived from an EMBL/GenBank/DDBJ whole genome shotgun (WGS) entry which is preliminary data.</text>
</comment>
<dbReference type="SMART" id="SM01005">
    <property type="entry name" value="Ala_racemase_C"/>
    <property type="match status" value="1"/>
</dbReference>
<evidence type="ECO:0000313" key="10">
    <source>
        <dbReference type="Proteomes" id="UP000265882"/>
    </source>
</evidence>
<dbReference type="SUPFAM" id="SSF51419">
    <property type="entry name" value="PLP-binding barrel"/>
    <property type="match status" value="1"/>
</dbReference>
<feature type="active site" description="Proton acceptor; specific for L-alanine" evidence="5">
    <location>
        <position position="265"/>
    </location>
</feature>
<comment type="pathway">
    <text evidence="5">Amino-acid biosynthesis; D-alanine biosynthesis; D-alanine from L-alanine: step 1/1.</text>
</comment>
<dbReference type="UniPathway" id="UPA00042">
    <property type="reaction ID" value="UER00497"/>
</dbReference>
<dbReference type="GO" id="GO:0008784">
    <property type="term" value="F:alanine racemase activity"/>
    <property type="evidence" value="ECO:0007669"/>
    <property type="project" value="UniProtKB-UniRule"/>
</dbReference>
<comment type="similarity">
    <text evidence="5">Belongs to the alanine racemase family.</text>
</comment>
<evidence type="ECO:0000259" key="8">
    <source>
        <dbReference type="SMART" id="SM01005"/>
    </source>
</evidence>
<dbReference type="Proteomes" id="UP000265882">
    <property type="component" value="Unassembled WGS sequence"/>
</dbReference>
<evidence type="ECO:0000256" key="2">
    <source>
        <dbReference type="ARBA" id="ARBA00001933"/>
    </source>
</evidence>
<dbReference type="PROSITE" id="PS00395">
    <property type="entry name" value="ALANINE_RACEMASE"/>
    <property type="match status" value="1"/>
</dbReference>
<dbReference type="Gene3D" id="3.20.20.10">
    <property type="entry name" value="Alanine racemase"/>
    <property type="match status" value="1"/>
</dbReference>
<dbReference type="GO" id="GO:0030632">
    <property type="term" value="P:D-alanine biosynthetic process"/>
    <property type="evidence" value="ECO:0007669"/>
    <property type="project" value="UniProtKB-UniRule"/>
</dbReference>
<feature type="active site" description="Proton acceptor; specific for D-alanine" evidence="5">
    <location>
        <position position="38"/>
    </location>
</feature>
<proteinExistence type="inferred from homology"/>
<gene>
    <name evidence="9" type="primary">alr</name>
    <name evidence="9" type="ORF">C4520_02670</name>
</gene>
<sequence>MERCRPTRAIIDLGALRHNVAQIRSRAGQTVSVLAVVKADAYGHGAVEVARTCAAAGASMLGVALVEEGASLRLAGLRLPILVQCCVHPDEIEFALRNDLTVTAPSLEFVQQVSAAAARLGCVAPVHIDIDTGMGRIGFAASRAVEEIVELVRLPNLRIEGVYTHFATSEIEDDPGTLAQLDLFRKIAKELASRGIKPGYVHAANSGAILNCPQAHLNLVRPGLILYGVYPGQNLKQKLDVWPVLALETAVTFLKSACAGATFGYGRTFTASGEMKVATLNVGYADGYPWRLSNKASVLIRGKRAAVVGRVSMDQVLIDVTQVPSVGIGERVVLLGRDGEDRITAENLAEWAGTIPYEILCGISKRVPRMYVGECETS</sequence>